<dbReference type="PANTHER" id="PTHR21646:SF86">
    <property type="entry name" value="UBIQUITIN CARBOXYL-TERMINAL HYDROLASE"/>
    <property type="match status" value="1"/>
</dbReference>
<protein>
    <recommendedName>
        <fullName evidence="2">ubiquitinyl hydrolase 1</fullName>
        <ecNumber evidence="2">3.4.19.12</ecNumber>
    </recommendedName>
</protein>
<feature type="domain" description="USP" evidence="4">
    <location>
        <begin position="168"/>
        <end position="684"/>
    </location>
</feature>
<dbReference type="PROSITE" id="PS00972">
    <property type="entry name" value="USP_1"/>
    <property type="match status" value="1"/>
</dbReference>
<dbReference type="AlphaFoldDB" id="A0A8S9Y9W5"/>
<accession>A0A8S9Y9W5</accession>
<feature type="non-terminal residue" evidence="6">
    <location>
        <position position="1"/>
    </location>
</feature>
<dbReference type="GO" id="GO:0016579">
    <property type="term" value="P:protein deubiquitination"/>
    <property type="evidence" value="ECO:0007669"/>
    <property type="project" value="InterPro"/>
</dbReference>
<evidence type="ECO:0000259" key="5">
    <source>
        <dbReference type="PROSITE" id="PS51283"/>
    </source>
</evidence>
<proteinExistence type="predicted"/>
<dbReference type="SUPFAM" id="SSF143791">
    <property type="entry name" value="DUSP-like"/>
    <property type="match status" value="2"/>
</dbReference>
<gene>
    <name evidence="6" type="ORF">EG68_08522</name>
</gene>
<dbReference type="InterPro" id="IPR006615">
    <property type="entry name" value="Pept_C19_DUSP"/>
</dbReference>
<dbReference type="InterPro" id="IPR028889">
    <property type="entry name" value="USP"/>
</dbReference>
<dbReference type="InterPro" id="IPR050185">
    <property type="entry name" value="Ub_carboxyl-term_hydrolase"/>
</dbReference>
<dbReference type="Pfam" id="PF06337">
    <property type="entry name" value="DUSP"/>
    <property type="match status" value="2"/>
</dbReference>
<evidence type="ECO:0000313" key="6">
    <source>
        <dbReference type="EMBL" id="KAF7232662.1"/>
    </source>
</evidence>
<dbReference type="SMART" id="SM00695">
    <property type="entry name" value="DUSP"/>
    <property type="match status" value="2"/>
</dbReference>
<dbReference type="Proteomes" id="UP000822476">
    <property type="component" value="Unassembled WGS sequence"/>
</dbReference>
<evidence type="ECO:0000259" key="4">
    <source>
        <dbReference type="PROSITE" id="PS50235"/>
    </source>
</evidence>
<feature type="compositionally biased region" description="Polar residues" evidence="3">
    <location>
        <begin position="974"/>
        <end position="987"/>
    </location>
</feature>
<evidence type="ECO:0000256" key="3">
    <source>
        <dbReference type="SAM" id="MobiDB-lite"/>
    </source>
</evidence>
<reference evidence="6" key="1">
    <citation type="submission" date="2019-07" db="EMBL/GenBank/DDBJ databases">
        <title>Annotation for the trematode Paragonimus miyazaki's.</title>
        <authorList>
            <person name="Choi Y.-J."/>
        </authorList>
    </citation>
    <scope>NUCLEOTIDE SEQUENCE</scope>
    <source>
        <strain evidence="6">Japan</strain>
    </source>
</reference>
<dbReference type="EC" id="3.4.19.12" evidence="2"/>
<dbReference type="Gene3D" id="3.30.2230.10">
    <property type="entry name" value="DUSP-like"/>
    <property type="match status" value="1"/>
</dbReference>
<dbReference type="EMBL" id="JTDE01021642">
    <property type="protein sequence ID" value="KAF7232662.1"/>
    <property type="molecule type" value="Genomic_DNA"/>
</dbReference>
<dbReference type="PROSITE" id="PS50235">
    <property type="entry name" value="USP_3"/>
    <property type="match status" value="1"/>
</dbReference>
<dbReference type="PANTHER" id="PTHR21646">
    <property type="entry name" value="UBIQUITIN CARBOXYL-TERMINAL HYDROLASE"/>
    <property type="match status" value="1"/>
</dbReference>
<dbReference type="Pfam" id="PF00443">
    <property type="entry name" value="UCH"/>
    <property type="match status" value="1"/>
</dbReference>
<dbReference type="Gene3D" id="3.90.70.10">
    <property type="entry name" value="Cysteine proteinases"/>
    <property type="match status" value="1"/>
</dbReference>
<keyword evidence="7" id="KW-1185">Reference proteome</keyword>
<dbReference type="OrthoDB" id="73004at2759"/>
<evidence type="ECO:0000256" key="2">
    <source>
        <dbReference type="ARBA" id="ARBA00012759"/>
    </source>
</evidence>
<feature type="domain" description="DUSP" evidence="5">
    <location>
        <begin position="787"/>
        <end position="910"/>
    </location>
</feature>
<feature type="domain" description="DUSP" evidence="5">
    <location>
        <begin position="686"/>
        <end position="781"/>
    </location>
</feature>
<dbReference type="PROSITE" id="PS00973">
    <property type="entry name" value="USP_2"/>
    <property type="match status" value="1"/>
</dbReference>
<dbReference type="SUPFAM" id="SSF54001">
    <property type="entry name" value="Cysteine proteinases"/>
    <property type="match status" value="1"/>
</dbReference>
<evidence type="ECO:0000313" key="7">
    <source>
        <dbReference type="Proteomes" id="UP000822476"/>
    </source>
</evidence>
<name>A0A8S9Y9W5_9TREM</name>
<comment type="catalytic activity">
    <reaction evidence="1">
        <text>Thiol-dependent hydrolysis of ester, thioester, amide, peptide and isopeptide bonds formed by the C-terminal Gly of ubiquitin (a 76-residue protein attached to proteins as an intracellular targeting signal).</text>
        <dbReference type="EC" id="3.4.19.12"/>
    </reaction>
</comment>
<sequence length="1141" mass="126713">PLDIEQEKPTGSGTIEPLPRTRVSIAQSLKPVKPAISAPNTKLAPLSCKRRFTHHARSDSAYTILTMFCRLLSLINSEEAHADSALTVAKISGCVCMTVAILWVAVRRDLTIVANMPRKGCVYSDTWNNDCSKSSDCPPEAEFASHRPQMFQNSYGISPFEKLPSGVCGLPNLGNTCYMNAALQALSNCPQITEYFLQCSELIDSSRPLLAAHYQNLLGKIWLPPRSTVVSPLPILREVKCSYPMFSGYSQHDAQEFLRVFLNHLHDELKTKSVTSPIIDNAPCQNDGDVRPNDITLTVCDRSSDQLPVIRNKTKSKRNRSKTTMGAEGDDDCLVCSPSPSAVESVDDLPKTTHVDSDGQSIITDVFQGKLISAVQCLSCKQVTCREEVFLDLSVSLRRPDANHSVSGHAPNVPASNPLFRLLTQAEPLLSTPPSSAFYGGCPDPSLHRTNALLPVTLPKPTLPVTRSALPNNCNRRSRHFNVGRPMQQLLKLRDSIPLVKRLILQLFGFIALSFTWMFSRLADVQEWFARPSLSLEDCLSDFFSQAELNGENKYHCDRCKKLCNGLNQIALLSLPEVMCIHLKRFRAHCLDASKITSAVTFPLEGLDLKPYLHSDCQDQITTYDLISVICHRGGFGGGHYVTCALSCYRHTWFEFDDDHVTELDPQHVAQLTNEAYILFYRKRDADLVPLRNDADRLLQSHLQCKSTRMVYISRPWFVRFGTWAEPGPITNAKLLCVHGNLQPEHWYDRKSTLLRIPEELWSRLVHEFGGGPLLRDCSPCPMCHKAIVIRQHREMLLFDRAFEQCEPVAESHGLYAISSNWFDSWKRFVEGKSLKVPCPIDNSDIAHYRTSTMYLFNSHLFGAPQTTGTGSRQPRLKVGACYTELFDSCWDLLLRIYGGGPAICIRQAVTVAVSPPSDVQEVNDTSMNFPTIVTSPSVTTPRILSPLYTECLSDRSAQGQLAKDRVSSPPLLETSNDSLNSSSPRVSSCSAYKIVSINGDGESGVYSAEHTSFTNYSSTDFPDGDHPLHPHDTSQLDTSYVSLSAENLVSLYGKGDWDESGCSSLAFDDLIDGTAHLNGFHSRSVGHVNTMKSDTGLLFTEGSNTAFYFRSTEGSDGNLSASKLKGHTVVIKRPRLMLQP</sequence>
<evidence type="ECO:0000256" key="1">
    <source>
        <dbReference type="ARBA" id="ARBA00000707"/>
    </source>
</evidence>
<dbReference type="InterPro" id="IPR018200">
    <property type="entry name" value="USP_CS"/>
</dbReference>
<organism evidence="6 7">
    <name type="scientific">Paragonimus skrjabini miyazakii</name>
    <dbReference type="NCBI Taxonomy" id="59628"/>
    <lineage>
        <taxon>Eukaryota</taxon>
        <taxon>Metazoa</taxon>
        <taxon>Spiralia</taxon>
        <taxon>Lophotrochozoa</taxon>
        <taxon>Platyhelminthes</taxon>
        <taxon>Trematoda</taxon>
        <taxon>Digenea</taxon>
        <taxon>Plagiorchiida</taxon>
        <taxon>Troglotremata</taxon>
        <taxon>Troglotrematidae</taxon>
        <taxon>Paragonimus</taxon>
    </lineage>
</organism>
<dbReference type="InterPro" id="IPR038765">
    <property type="entry name" value="Papain-like_cys_pep_sf"/>
</dbReference>
<comment type="caution">
    <text evidence="6">The sequence shown here is derived from an EMBL/GenBank/DDBJ whole genome shotgun (WGS) entry which is preliminary data.</text>
</comment>
<dbReference type="PROSITE" id="PS51283">
    <property type="entry name" value="DUSP"/>
    <property type="match status" value="2"/>
</dbReference>
<dbReference type="InterPro" id="IPR035927">
    <property type="entry name" value="DUSP-like_sf"/>
</dbReference>
<dbReference type="InterPro" id="IPR001394">
    <property type="entry name" value="Peptidase_C19_UCH"/>
</dbReference>
<feature type="region of interest" description="Disordered" evidence="3">
    <location>
        <begin position="960"/>
        <end position="987"/>
    </location>
</feature>
<dbReference type="GO" id="GO:0004843">
    <property type="term" value="F:cysteine-type deubiquitinase activity"/>
    <property type="evidence" value="ECO:0007669"/>
    <property type="project" value="UniProtKB-EC"/>
</dbReference>